<dbReference type="InterPro" id="IPR017459">
    <property type="entry name" value="Glycosyl_Trfase_fam3_N_dom"/>
</dbReference>
<dbReference type="GO" id="GO:0004048">
    <property type="term" value="F:anthranilate phosphoribosyltransferase activity"/>
    <property type="evidence" value="ECO:0007669"/>
    <property type="project" value="UniProtKB-UniRule"/>
</dbReference>
<dbReference type="Proteomes" id="UP000317158">
    <property type="component" value="Unassembled WGS sequence"/>
</dbReference>
<evidence type="ECO:0000259" key="10">
    <source>
        <dbReference type="Pfam" id="PF02885"/>
    </source>
</evidence>
<dbReference type="Gene3D" id="1.20.970.10">
    <property type="entry name" value="Transferase, Pyrimidine Nucleoside Phosphorylase, Chain C"/>
    <property type="match status" value="1"/>
</dbReference>
<dbReference type="SUPFAM" id="SSF47648">
    <property type="entry name" value="Nucleoside phosphorylase/phosphoribosyltransferase N-terminal domain"/>
    <property type="match status" value="1"/>
</dbReference>
<dbReference type="InterPro" id="IPR035902">
    <property type="entry name" value="Nuc_phospho_transferase"/>
</dbReference>
<dbReference type="PANTHER" id="PTHR43285">
    <property type="entry name" value="ANTHRANILATE PHOSPHORIBOSYLTRANSFERASE"/>
    <property type="match status" value="1"/>
</dbReference>
<evidence type="ECO:0000256" key="6">
    <source>
        <dbReference type="ARBA" id="ARBA00022822"/>
    </source>
</evidence>
<sequence>MLKKLIMKTDLSFDESYELINMIERDNDVRVSAYLTALQTKGFTSTELAGFISAIRDKSVRVDVHKEKMDTCGTGGDGVGTVNASTASAIISSLFIPVAKHGNRSITSICGSADVIEELGISFSSDPLKAKEMLEKVNFAFLLAPAFNPIMARVMPIRRSLSIETVFNILGPLINPAIPEYQIIGVYNPRLCKTIAEALSMVGIKRALVVHGSGIDEVALHGPTLVYEVNDKKIESYSVEPEEIGFKRCDLKELLICDKKTSSKKILDVFYGKKGSIRDFIVLNSSFALYSSKKAKNFVDAKEMVENSIDDGKISERLEEIRSYSSKFVELKQSQN</sequence>
<dbReference type="InterPro" id="IPR000312">
    <property type="entry name" value="Glycosyl_Trfase_fam3"/>
</dbReference>
<dbReference type="Gene3D" id="3.40.1030.10">
    <property type="entry name" value="Nucleoside phosphorylase/phosphoribosyltransferase catalytic domain"/>
    <property type="match status" value="1"/>
</dbReference>
<dbReference type="UniPathway" id="UPA00035">
    <property type="reaction ID" value="UER00041"/>
</dbReference>
<comment type="cofactor">
    <cofactor evidence="8">
        <name>Mg(2+)</name>
        <dbReference type="ChEBI" id="CHEBI:18420"/>
    </cofactor>
    <text evidence="8">Binds 2 magnesium ions per monomer.</text>
</comment>
<feature type="binding site" evidence="8">
    <location>
        <position position="103"/>
    </location>
    <ligand>
        <name>anthranilate</name>
        <dbReference type="ChEBI" id="CHEBI:16567"/>
        <label>1</label>
    </ligand>
</feature>
<keyword evidence="8" id="KW-0460">Magnesium</keyword>
<dbReference type="Pfam" id="PF00591">
    <property type="entry name" value="Glycos_transf_3"/>
    <property type="match status" value="1"/>
</dbReference>
<evidence type="ECO:0000313" key="11">
    <source>
        <dbReference type="EMBL" id="RZN63901.1"/>
    </source>
</evidence>
<gene>
    <name evidence="8 11" type="primary">trpD</name>
    <name evidence="11" type="ORF">EF806_06640</name>
</gene>
<dbReference type="EC" id="2.4.2.18" evidence="2 8"/>
<feature type="binding site" evidence="8">
    <location>
        <begin position="76"/>
        <end position="77"/>
    </location>
    <ligand>
        <name>5-phospho-alpha-D-ribose 1-diphosphate</name>
        <dbReference type="ChEBI" id="CHEBI:58017"/>
    </ligand>
</feature>
<feature type="domain" description="Glycosyl transferase family 3" evidence="9">
    <location>
        <begin position="66"/>
        <end position="313"/>
    </location>
</feature>
<dbReference type="PANTHER" id="PTHR43285:SF2">
    <property type="entry name" value="ANTHRANILATE PHOSPHORIBOSYLTRANSFERASE"/>
    <property type="match status" value="1"/>
</dbReference>
<dbReference type="GO" id="GO:0000162">
    <property type="term" value="P:L-tryptophan biosynthetic process"/>
    <property type="evidence" value="ECO:0007669"/>
    <property type="project" value="UniProtKB-UniRule"/>
</dbReference>
<dbReference type="AlphaFoldDB" id="A0A520KQS0"/>
<evidence type="ECO:0000256" key="2">
    <source>
        <dbReference type="ARBA" id="ARBA00011948"/>
    </source>
</evidence>
<keyword evidence="5 8" id="KW-0808">Transferase</keyword>
<feature type="binding site" evidence="8">
    <location>
        <position position="85"/>
    </location>
    <ligand>
        <name>Mg(2+)</name>
        <dbReference type="ChEBI" id="CHEBI:18420"/>
        <label>1</label>
    </ligand>
</feature>
<feature type="binding site" evidence="8">
    <location>
        <position position="112"/>
    </location>
    <ligand>
        <name>5-phospho-alpha-D-ribose 1-diphosphate</name>
        <dbReference type="ChEBI" id="CHEBI:58017"/>
    </ligand>
</feature>
<evidence type="ECO:0000259" key="9">
    <source>
        <dbReference type="Pfam" id="PF00591"/>
    </source>
</evidence>
<dbReference type="Pfam" id="PF02885">
    <property type="entry name" value="Glycos_trans_3N"/>
    <property type="match status" value="1"/>
</dbReference>
<accession>A0A520KQS0</accession>
<feature type="binding site" evidence="8">
    <location>
        <position position="158"/>
    </location>
    <ligand>
        <name>anthranilate</name>
        <dbReference type="ChEBI" id="CHEBI:16567"/>
        <label>2</label>
    </ligand>
</feature>
<keyword evidence="7 8" id="KW-0057">Aromatic amino acid biosynthesis</keyword>
<feature type="binding site" evidence="8">
    <location>
        <position position="216"/>
    </location>
    <ligand>
        <name>Mg(2+)</name>
        <dbReference type="ChEBI" id="CHEBI:18420"/>
        <label>2</label>
    </ligand>
</feature>
<comment type="caution">
    <text evidence="11">The sequence shown here is derived from an EMBL/GenBank/DDBJ whole genome shotgun (WGS) entry which is preliminary data.</text>
</comment>
<dbReference type="FunFam" id="3.40.1030.10:FF:000002">
    <property type="entry name" value="Anthranilate phosphoribosyltransferase"/>
    <property type="match status" value="1"/>
</dbReference>
<evidence type="ECO:0000313" key="12">
    <source>
        <dbReference type="Proteomes" id="UP000317158"/>
    </source>
</evidence>
<feature type="binding site" evidence="8">
    <location>
        <begin position="100"/>
        <end position="108"/>
    </location>
    <ligand>
        <name>5-phospho-alpha-D-ribose 1-diphosphate</name>
        <dbReference type="ChEBI" id="CHEBI:58017"/>
    </ligand>
</feature>
<feature type="binding site" evidence="8">
    <location>
        <position position="217"/>
    </location>
    <ligand>
        <name>Mg(2+)</name>
        <dbReference type="ChEBI" id="CHEBI:18420"/>
        <label>1</label>
    </ligand>
</feature>
<evidence type="ECO:0000256" key="8">
    <source>
        <dbReference type="HAMAP-Rule" id="MF_00211"/>
    </source>
</evidence>
<keyword evidence="3 8" id="KW-0028">Amino-acid biosynthesis</keyword>
<keyword evidence="8" id="KW-0479">Metal-binding</keyword>
<dbReference type="HAMAP" id="MF_00211">
    <property type="entry name" value="TrpD"/>
    <property type="match status" value="1"/>
</dbReference>
<dbReference type="NCBIfam" id="TIGR01245">
    <property type="entry name" value="trpD"/>
    <property type="match status" value="1"/>
</dbReference>
<dbReference type="SUPFAM" id="SSF52418">
    <property type="entry name" value="Nucleoside phosphorylase/phosphoribosyltransferase catalytic domain"/>
    <property type="match status" value="1"/>
</dbReference>
<protein>
    <recommendedName>
        <fullName evidence="2 8">Anthranilate phosphoribosyltransferase</fullName>
        <ecNumber evidence="2 8">2.4.2.18</ecNumber>
    </recommendedName>
</protein>
<dbReference type="InterPro" id="IPR036320">
    <property type="entry name" value="Glycosyl_Trfase_fam3_N_dom_sf"/>
</dbReference>
<comment type="similarity">
    <text evidence="8">Belongs to the anthranilate phosphoribosyltransferase family.</text>
</comment>
<dbReference type="InterPro" id="IPR005940">
    <property type="entry name" value="Anthranilate_Pribosyl_Tfrase"/>
</dbReference>
<evidence type="ECO:0000256" key="3">
    <source>
        <dbReference type="ARBA" id="ARBA00022605"/>
    </source>
</evidence>
<comment type="pathway">
    <text evidence="1 8">Amino-acid biosynthesis; L-tryptophan biosynthesis; L-tryptophan from chorismate: step 2/5.</text>
</comment>
<comment type="caution">
    <text evidence="8">Lacks conserved residue(s) required for the propagation of feature annotation.</text>
</comment>
<comment type="function">
    <text evidence="8">Catalyzes the transfer of the phosphoribosyl group of 5-phosphorylribose-1-pyrophosphate (PRPP) to anthranilate to yield N-(5'-phosphoribosyl)-anthranilate (PRA).</text>
</comment>
<feature type="binding site" evidence="8">
    <location>
        <position position="73"/>
    </location>
    <ligand>
        <name>anthranilate</name>
        <dbReference type="ChEBI" id="CHEBI:16567"/>
        <label>1</label>
    </ligand>
</feature>
<name>A0A520KQS0_METT2</name>
<feature type="binding site" evidence="8">
    <location>
        <begin position="83"/>
        <end position="86"/>
    </location>
    <ligand>
        <name>5-phospho-alpha-D-ribose 1-diphosphate</name>
        <dbReference type="ChEBI" id="CHEBI:58017"/>
    </ligand>
</feature>
<dbReference type="GO" id="GO:0005829">
    <property type="term" value="C:cytosol"/>
    <property type="evidence" value="ECO:0007669"/>
    <property type="project" value="TreeGrafter"/>
</dbReference>
<feature type="domain" description="Glycosyl transferase family 3 N-terminal" evidence="10">
    <location>
        <begin position="2"/>
        <end position="58"/>
    </location>
</feature>
<comment type="catalytic activity">
    <reaction evidence="8">
        <text>N-(5-phospho-beta-D-ribosyl)anthranilate + diphosphate = 5-phospho-alpha-D-ribose 1-diphosphate + anthranilate</text>
        <dbReference type="Rhea" id="RHEA:11768"/>
        <dbReference type="ChEBI" id="CHEBI:16567"/>
        <dbReference type="ChEBI" id="CHEBI:18277"/>
        <dbReference type="ChEBI" id="CHEBI:33019"/>
        <dbReference type="ChEBI" id="CHEBI:58017"/>
        <dbReference type="EC" id="2.4.2.18"/>
    </reaction>
</comment>
<proteinExistence type="inferred from homology"/>
<organism evidence="11 12">
    <name type="scientific">Methanoliparum thermophilum</name>
    <dbReference type="NCBI Taxonomy" id="2491083"/>
    <lineage>
        <taxon>Archaea</taxon>
        <taxon>Methanobacteriati</taxon>
        <taxon>Methanobacteriota</taxon>
        <taxon>Candidatus Methanoliparia</taxon>
        <taxon>Candidatus Methanoliparales</taxon>
        <taxon>Candidatus Methanoliparaceae</taxon>
        <taxon>Candidatus Methanoliparum</taxon>
    </lineage>
</organism>
<evidence type="ECO:0000256" key="1">
    <source>
        <dbReference type="ARBA" id="ARBA00004907"/>
    </source>
</evidence>
<dbReference type="GO" id="GO:0000287">
    <property type="term" value="F:magnesium ion binding"/>
    <property type="evidence" value="ECO:0007669"/>
    <property type="project" value="UniProtKB-UniRule"/>
</dbReference>
<evidence type="ECO:0000256" key="5">
    <source>
        <dbReference type="ARBA" id="ARBA00022679"/>
    </source>
</evidence>
<keyword evidence="4 8" id="KW-0328">Glycosyltransferase</keyword>
<feature type="binding site" evidence="8">
    <location>
        <position position="73"/>
    </location>
    <ligand>
        <name>5-phospho-alpha-D-ribose 1-diphosphate</name>
        <dbReference type="ChEBI" id="CHEBI:58017"/>
    </ligand>
</feature>
<feature type="binding site" evidence="8">
    <location>
        <position position="217"/>
    </location>
    <ligand>
        <name>Mg(2+)</name>
        <dbReference type="ChEBI" id="CHEBI:18420"/>
        <label>2</label>
    </ligand>
</feature>
<dbReference type="EMBL" id="RXIF01000012">
    <property type="protein sequence ID" value="RZN63901.1"/>
    <property type="molecule type" value="Genomic_DNA"/>
</dbReference>
<evidence type="ECO:0000256" key="4">
    <source>
        <dbReference type="ARBA" id="ARBA00022676"/>
    </source>
</evidence>
<keyword evidence="6 8" id="KW-0822">Tryptophan biosynthesis</keyword>
<feature type="binding site" evidence="8">
    <location>
        <position position="81"/>
    </location>
    <ligand>
        <name>5-phospho-alpha-D-ribose 1-diphosphate</name>
        <dbReference type="ChEBI" id="CHEBI:58017"/>
    </ligand>
</feature>
<comment type="subunit">
    <text evidence="8">Homodimer.</text>
</comment>
<evidence type="ECO:0000256" key="7">
    <source>
        <dbReference type="ARBA" id="ARBA00023141"/>
    </source>
</evidence>
<reference evidence="11 12" key="1">
    <citation type="journal article" date="2019" name="Nat. Microbiol.">
        <title>Wide diversity of methane and short-chain alkane metabolisms in uncultured archaea.</title>
        <authorList>
            <person name="Borrel G."/>
            <person name="Adam P.S."/>
            <person name="McKay L.J."/>
            <person name="Chen L.X."/>
            <person name="Sierra-Garcia I.N."/>
            <person name="Sieber C.M."/>
            <person name="Letourneur Q."/>
            <person name="Ghozlane A."/>
            <person name="Andersen G.L."/>
            <person name="Li W.J."/>
            <person name="Hallam S.J."/>
            <person name="Muyzer G."/>
            <person name="de Oliveira V.M."/>
            <person name="Inskeep W.P."/>
            <person name="Banfield J.F."/>
            <person name="Gribaldo S."/>
        </authorList>
    </citation>
    <scope>NUCLEOTIDE SEQUENCE [LARGE SCALE GENOMIC DNA]</scope>
    <source>
        <strain evidence="11">NM1a</strain>
    </source>
</reference>